<dbReference type="EMBL" id="MU129018">
    <property type="protein sequence ID" value="KAF9510316.1"/>
    <property type="molecule type" value="Genomic_DNA"/>
</dbReference>
<accession>A0A9P6AT10</accession>
<proteinExistence type="predicted"/>
<dbReference type="OrthoDB" id="2266637at2759"/>
<comment type="caution">
    <text evidence="1">The sequence shown here is derived from an EMBL/GenBank/DDBJ whole genome shotgun (WGS) entry which is preliminary data.</text>
</comment>
<sequence>ILFLPPYSPDFTPIEEAFSAFKAWLHQHNMLVQDAMSKKDGGRMIVALLCYVFFQISGSDAAGWF</sequence>
<protein>
    <recommendedName>
        <fullName evidence="3">Tc1-like transposase DDE domain-containing protein</fullName>
    </recommendedName>
</protein>
<dbReference type="InterPro" id="IPR036397">
    <property type="entry name" value="RNaseH_sf"/>
</dbReference>
<gene>
    <name evidence="1" type="ORF">BS47DRAFT_1275643</name>
</gene>
<evidence type="ECO:0008006" key="3">
    <source>
        <dbReference type="Google" id="ProtNLM"/>
    </source>
</evidence>
<keyword evidence="2" id="KW-1185">Reference proteome</keyword>
<name>A0A9P6AT10_9AGAM</name>
<evidence type="ECO:0000313" key="2">
    <source>
        <dbReference type="Proteomes" id="UP000886523"/>
    </source>
</evidence>
<feature type="non-terminal residue" evidence="1">
    <location>
        <position position="65"/>
    </location>
</feature>
<feature type="non-terminal residue" evidence="1">
    <location>
        <position position="1"/>
    </location>
</feature>
<dbReference type="Gene3D" id="3.30.420.10">
    <property type="entry name" value="Ribonuclease H-like superfamily/Ribonuclease H"/>
    <property type="match status" value="1"/>
</dbReference>
<dbReference type="AlphaFoldDB" id="A0A9P6AT10"/>
<evidence type="ECO:0000313" key="1">
    <source>
        <dbReference type="EMBL" id="KAF9510316.1"/>
    </source>
</evidence>
<reference evidence="1" key="1">
    <citation type="journal article" date="2020" name="Nat. Commun.">
        <title>Large-scale genome sequencing of mycorrhizal fungi provides insights into the early evolution of symbiotic traits.</title>
        <authorList>
            <person name="Miyauchi S."/>
            <person name="Kiss E."/>
            <person name="Kuo A."/>
            <person name="Drula E."/>
            <person name="Kohler A."/>
            <person name="Sanchez-Garcia M."/>
            <person name="Morin E."/>
            <person name="Andreopoulos B."/>
            <person name="Barry K.W."/>
            <person name="Bonito G."/>
            <person name="Buee M."/>
            <person name="Carver A."/>
            <person name="Chen C."/>
            <person name="Cichocki N."/>
            <person name="Clum A."/>
            <person name="Culley D."/>
            <person name="Crous P.W."/>
            <person name="Fauchery L."/>
            <person name="Girlanda M."/>
            <person name="Hayes R.D."/>
            <person name="Keri Z."/>
            <person name="LaButti K."/>
            <person name="Lipzen A."/>
            <person name="Lombard V."/>
            <person name="Magnuson J."/>
            <person name="Maillard F."/>
            <person name="Murat C."/>
            <person name="Nolan M."/>
            <person name="Ohm R.A."/>
            <person name="Pangilinan J."/>
            <person name="Pereira M.F."/>
            <person name="Perotto S."/>
            <person name="Peter M."/>
            <person name="Pfister S."/>
            <person name="Riley R."/>
            <person name="Sitrit Y."/>
            <person name="Stielow J.B."/>
            <person name="Szollosi G."/>
            <person name="Zifcakova L."/>
            <person name="Stursova M."/>
            <person name="Spatafora J.W."/>
            <person name="Tedersoo L."/>
            <person name="Vaario L.M."/>
            <person name="Yamada A."/>
            <person name="Yan M."/>
            <person name="Wang P."/>
            <person name="Xu J."/>
            <person name="Bruns T."/>
            <person name="Baldrian P."/>
            <person name="Vilgalys R."/>
            <person name="Dunand C."/>
            <person name="Henrissat B."/>
            <person name="Grigoriev I.V."/>
            <person name="Hibbett D."/>
            <person name="Nagy L.G."/>
            <person name="Martin F.M."/>
        </authorList>
    </citation>
    <scope>NUCLEOTIDE SEQUENCE</scope>
    <source>
        <strain evidence="1">UP504</strain>
    </source>
</reference>
<organism evidence="1 2">
    <name type="scientific">Hydnum rufescens UP504</name>
    <dbReference type="NCBI Taxonomy" id="1448309"/>
    <lineage>
        <taxon>Eukaryota</taxon>
        <taxon>Fungi</taxon>
        <taxon>Dikarya</taxon>
        <taxon>Basidiomycota</taxon>
        <taxon>Agaricomycotina</taxon>
        <taxon>Agaricomycetes</taxon>
        <taxon>Cantharellales</taxon>
        <taxon>Hydnaceae</taxon>
        <taxon>Hydnum</taxon>
    </lineage>
</organism>
<dbReference type="GO" id="GO:0003676">
    <property type="term" value="F:nucleic acid binding"/>
    <property type="evidence" value="ECO:0007669"/>
    <property type="project" value="InterPro"/>
</dbReference>
<dbReference type="Proteomes" id="UP000886523">
    <property type="component" value="Unassembled WGS sequence"/>
</dbReference>